<comment type="caution">
    <text evidence="1">The sequence shown here is derived from an EMBL/GenBank/DDBJ whole genome shotgun (WGS) entry which is preliminary data.</text>
</comment>
<protein>
    <submittedName>
        <fullName evidence="1">Uncharacterized protein</fullName>
    </submittedName>
</protein>
<name>A0ACB9LT60_BAUVA</name>
<keyword evidence="2" id="KW-1185">Reference proteome</keyword>
<evidence type="ECO:0000313" key="2">
    <source>
        <dbReference type="Proteomes" id="UP000828941"/>
    </source>
</evidence>
<proteinExistence type="predicted"/>
<dbReference type="Proteomes" id="UP000828941">
    <property type="component" value="Chromosome 11"/>
</dbReference>
<accession>A0ACB9LT60</accession>
<evidence type="ECO:0000313" key="1">
    <source>
        <dbReference type="EMBL" id="KAI4314187.1"/>
    </source>
</evidence>
<reference evidence="1 2" key="1">
    <citation type="journal article" date="2022" name="DNA Res.">
        <title>Chromosomal-level genome assembly of the orchid tree Bauhinia variegata (Leguminosae; Cercidoideae) supports the allotetraploid origin hypothesis of Bauhinia.</title>
        <authorList>
            <person name="Zhong Y."/>
            <person name="Chen Y."/>
            <person name="Zheng D."/>
            <person name="Pang J."/>
            <person name="Liu Y."/>
            <person name="Luo S."/>
            <person name="Meng S."/>
            <person name="Qian L."/>
            <person name="Wei D."/>
            <person name="Dai S."/>
            <person name="Zhou R."/>
        </authorList>
    </citation>
    <scope>NUCLEOTIDE SEQUENCE [LARGE SCALE GENOMIC DNA]</scope>
    <source>
        <strain evidence="1">BV-YZ2020</strain>
    </source>
</reference>
<sequence length="127" mass="14692">MNRSVTYNCSNNCVLNFLFLVFLFYIYICNSDIMILVLFSDTNCTPFSANGMHCINSVINHHITMVRIKKNHGSPSSLFNHCFLHCLYDVMLKSRPASFAHGYQLDILHYEDAKTSQHISISRVLYF</sequence>
<gene>
    <name evidence="1" type="ORF">L6164_027121</name>
</gene>
<organism evidence="1 2">
    <name type="scientific">Bauhinia variegata</name>
    <name type="common">Purple orchid tree</name>
    <name type="synonym">Phanera variegata</name>
    <dbReference type="NCBI Taxonomy" id="167791"/>
    <lineage>
        <taxon>Eukaryota</taxon>
        <taxon>Viridiplantae</taxon>
        <taxon>Streptophyta</taxon>
        <taxon>Embryophyta</taxon>
        <taxon>Tracheophyta</taxon>
        <taxon>Spermatophyta</taxon>
        <taxon>Magnoliopsida</taxon>
        <taxon>eudicotyledons</taxon>
        <taxon>Gunneridae</taxon>
        <taxon>Pentapetalae</taxon>
        <taxon>rosids</taxon>
        <taxon>fabids</taxon>
        <taxon>Fabales</taxon>
        <taxon>Fabaceae</taxon>
        <taxon>Cercidoideae</taxon>
        <taxon>Cercideae</taxon>
        <taxon>Bauhiniinae</taxon>
        <taxon>Bauhinia</taxon>
    </lineage>
</organism>
<dbReference type="EMBL" id="CM039436">
    <property type="protein sequence ID" value="KAI4314187.1"/>
    <property type="molecule type" value="Genomic_DNA"/>
</dbReference>